<keyword evidence="1" id="KW-0285">Flavoprotein</keyword>
<dbReference type="GO" id="GO:0071949">
    <property type="term" value="F:FAD binding"/>
    <property type="evidence" value="ECO:0007669"/>
    <property type="project" value="InterPro"/>
</dbReference>
<evidence type="ECO:0000256" key="4">
    <source>
        <dbReference type="ARBA" id="ARBA00023002"/>
    </source>
</evidence>
<dbReference type="PANTHER" id="PTHR45444:SF3">
    <property type="entry name" value="XANTHINE DEHYDROGENASE"/>
    <property type="match status" value="1"/>
</dbReference>
<dbReference type="HOGENOM" id="CLU_001681_9_0_6"/>
<dbReference type="SMART" id="SM01092">
    <property type="entry name" value="CO_deh_flav_C"/>
    <property type="match status" value="1"/>
</dbReference>
<dbReference type="InterPro" id="IPR036010">
    <property type="entry name" value="2Fe-2S_ferredoxin-like_sf"/>
</dbReference>
<dbReference type="InterPro" id="IPR016169">
    <property type="entry name" value="FAD-bd_PCMH_sub2"/>
</dbReference>
<feature type="domain" description="2Fe-2S ferredoxin-type" evidence="6">
    <location>
        <begin position="1"/>
        <end position="81"/>
    </location>
</feature>
<dbReference type="InterPro" id="IPR005107">
    <property type="entry name" value="CO_DH_flav_C"/>
</dbReference>
<dbReference type="SUPFAM" id="SSF54292">
    <property type="entry name" value="2Fe-2S ferredoxin-like"/>
    <property type="match status" value="1"/>
</dbReference>
<dbReference type="NCBIfam" id="TIGR02963">
    <property type="entry name" value="xanthine_xdhA"/>
    <property type="match status" value="1"/>
</dbReference>
<dbReference type="SUPFAM" id="SSF55447">
    <property type="entry name" value="CO dehydrogenase flavoprotein C-terminal domain-like"/>
    <property type="match status" value="1"/>
</dbReference>
<dbReference type="Gene3D" id="1.10.150.120">
    <property type="entry name" value="[2Fe-2S]-binding domain"/>
    <property type="match status" value="1"/>
</dbReference>
<keyword evidence="5" id="KW-0408">Iron</keyword>
<dbReference type="InterPro" id="IPR002346">
    <property type="entry name" value="Mopterin_DH_FAD-bd"/>
</dbReference>
<keyword evidence="2" id="KW-0479">Metal-binding</keyword>
<dbReference type="InterPro" id="IPR036683">
    <property type="entry name" value="CO_DH_flav_C_dom_sf"/>
</dbReference>
<dbReference type="PANTHER" id="PTHR45444">
    <property type="entry name" value="XANTHINE DEHYDROGENASE"/>
    <property type="match status" value="1"/>
</dbReference>
<dbReference type="InterPro" id="IPR014307">
    <property type="entry name" value="Xanthine_DH_ssu"/>
</dbReference>
<feature type="domain" description="FAD-binding PCMH-type" evidence="7">
    <location>
        <begin position="179"/>
        <end position="352"/>
    </location>
</feature>
<dbReference type="Gene3D" id="3.10.20.30">
    <property type="match status" value="1"/>
</dbReference>
<dbReference type="Pfam" id="PF00941">
    <property type="entry name" value="FAD_binding_5"/>
    <property type="match status" value="1"/>
</dbReference>
<dbReference type="KEGG" id="gsn:YC6258_00083"/>
<dbReference type="InterPro" id="IPR006058">
    <property type="entry name" value="2Fe2S_fd_BS"/>
</dbReference>
<dbReference type="GO" id="GO:0051537">
    <property type="term" value="F:2 iron, 2 sulfur cluster binding"/>
    <property type="evidence" value="ECO:0007669"/>
    <property type="project" value="InterPro"/>
</dbReference>
<sequence>MLSFTLNNEPVEVDGIKPDTTILELLRTKLGRSGTKEGCGSGDCGACTVVLASETGFRTINSCISLASQLQGQHLITVEGLQSADGSLHPVQQAMVEHHGSQCGFCTPGFVMSLFALYQQRLEEHSQPITRAEVAQALAGNLCRCTGYEPIIQAAMQACNAPEKDPQAQVFEAPAPNRSRAQVDGYWQPESRDQLRTICQAHPEARFVAGATDLGVEITQRLQPVPALIDLTAVKELGQWHQDAHALTVGAAVRLSQLHTLMLVEWPELAELFERLGSTPIRHQGTLGGNLGTASPIGDCAPWLMALGASVVVSDGDRSFSYLVNDFFTGYRQTRLEAGQWIDHVVIPRRRPDQWFRTYKISKRFDDDISTVCISWLIELDDGKVATARCGLGGVAATPVLVDLSPQLAGCIWQQRDTLEQIQQTWPANVAPMSDVRASADYRLALLPALTERFWLETTTAVVTRVLNHA</sequence>
<dbReference type="PIRSF" id="PIRSF036557">
    <property type="entry name" value="XdhA_RC"/>
    <property type="match status" value="1"/>
</dbReference>
<evidence type="ECO:0000313" key="9">
    <source>
        <dbReference type="Proteomes" id="UP000032266"/>
    </source>
</evidence>
<name>A0A0C5VPF1_9GAMM</name>
<dbReference type="RefSeq" id="WP_044615290.1">
    <property type="nucleotide sequence ID" value="NZ_CP007142.1"/>
</dbReference>
<dbReference type="PATRIC" id="fig|1445510.3.peg.80"/>
<dbReference type="CDD" id="cd00207">
    <property type="entry name" value="fer2"/>
    <property type="match status" value="1"/>
</dbReference>
<dbReference type="Proteomes" id="UP000032266">
    <property type="component" value="Chromosome"/>
</dbReference>
<evidence type="ECO:0000313" key="8">
    <source>
        <dbReference type="EMBL" id="AJQ92139.1"/>
    </source>
</evidence>
<keyword evidence="9" id="KW-1185">Reference proteome</keyword>
<keyword evidence="4" id="KW-0560">Oxidoreductase</keyword>
<evidence type="ECO:0000259" key="7">
    <source>
        <dbReference type="PROSITE" id="PS51387"/>
    </source>
</evidence>
<evidence type="ECO:0000256" key="3">
    <source>
        <dbReference type="ARBA" id="ARBA00022827"/>
    </source>
</evidence>
<dbReference type="InterPro" id="IPR016167">
    <property type="entry name" value="FAD-bd_PCMH_sub1"/>
</dbReference>
<dbReference type="InterPro" id="IPR001041">
    <property type="entry name" value="2Fe-2S_ferredoxin-type"/>
</dbReference>
<dbReference type="PROSITE" id="PS00197">
    <property type="entry name" value="2FE2S_FER_1"/>
    <property type="match status" value="1"/>
</dbReference>
<dbReference type="EMBL" id="CP007142">
    <property type="protein sequence ID" value="AJQ92139.1"/>
    <property type="molecule type" value="Genomic_DNA"/>
</dbReference>
<evidence type="ECO:0000256" key="1">
    <source>
        <dbReference type="ARBA" id="ARBA00022630"/>
    </source>
</evidence>
<organism evidence="8 9">
    <name type="scientific">Gynuella sunshinyii YC6258</name>
    <dbReference type="NCBI Taxonomy" id="1445510"/>
    <lineage>
        <taxon>Bacteria</taxon>
        <taxon>Pseudomonadati</taxon>
        <taxon>Pseudomonadota</taxon>
        <taxon>Gammaproteobacteria</taxon>
        <taxon>Oceanospirillales</taxon>
        <taxon>Saccharospirillaceae</taxon>
        <taxon>Gynuella</taxon>
    </lineage>
</organism>
<accession>A0A0C5VPF1</accession>
<dbReference type="InterPro" id="IPR016208">
    <property type="entry name" value="Ald_Oxase/xanthine_DH-like"/>
</dbReference>
<proteinExistence type="predicted"/>
<dbReference type="Gene3D" id="3.30.465.10">
    <property type="match status" value="1"/>
</dbReference>
<dbReference type="InterPro" id="IPR002888">
    <property type="entry name" value="2Fe-2S-bd"/>
</dbReference>
<dbReference type="InterPro" id="IPR016166">
    <property type="entry name" value="FAD-bd_PCMH"/>
</dbReference>
<evidence type="ECO:0000259" key="6">
    <source>
        <dbReference type="PROSITE" id="PS51085"/>
    </source>
</evidence>
<dbReference type="PROSITE" id="PS51387">
    <property type="entry name" value="FAD_PCMH"/>
    <property type="match status" value="1"/>
</dbReference>
<dbReference type="SUPFAM" id="SSF47741">
    <property type="entry name" value="CO dehydrogenase ISP C-domain like"/>
    <property type="match status" value="1"/>
</dbReference>
<dbReference type="Pfam" id="PF00111">
    <property type="entry name" value="Fer2"/>
    <property type="match status" value="1"/>
</dbReference>
<dbReference type="OrthoDB" id="9775084at2"/>
<dbReference type="STRING" id="1445510.YC6258_00083"/>
<dbReference type="GO" id="GO:0005506">
    <property type="term" value="F:iron ion binding"/>
    <property type="evidence" value="ECO:0007669"/>
    <property type="project" value="InterPro"/>
</dbReference>
<dbReference type="InterPro" id="IPR012675">
    <property type="entry name" value="Beta-grasp_dom_sf"/>
</dbReference>
<keyword evidence="3" id="KW-0274">FAD</keyword>
<dbReference type="Gene3D" id="3.30.390.50">
    <property type="entry name" value="CO dehydrogenase flavoprotein, C-terminal domain"/>
    <property type="match status" value="1"/>
</dbReference>
<gene>
    <name evidence="8" type="ORF">YC6258_00083</name>
</gene>
<dbReference type="Pfam" id="PF01799">
    <property type="entry name" value="Fer2_2"/>
    <property type="match status" value="1"/>
</dbReference>
<dbReference type="SUPFAM" id="SSF56176">
    <property type="entry name" value="FAD-binding/transporter-associated domain-like"/>
    <property type="match status" value="1"/>
</dbReference>
<dbReference type="Gene3D" id="3.30.43.10">
    <property type="entry name" value="Uridine Diphospho-n-acetylenolpyruvylglucosamine Reductase, domain 2"/>
    <property type="match status" value="1"/>
</dbReference>
<dbReference type="InterPro" id="IPR036318">
    <property type="entry name" value="FAD-bd_PCMH-like_sf"/>
</dbReference>
<dbReference type="PROSITE" id="PS51085">
    <property type="entry name" value="2FE2S_FER_2"/>
    <property type="match status" value="1"/>
</dbReference>
<reference evidence="8 9" key="1">
    <citation type="submission" date="2014-01" db="EMBL/GenBank/DDBJ databases">
        <title>Full genme sequencing of cellulolytic bacterium Gynuella sunshinyii YC6258T gen. nov., sp. nov.</title>
        <authorList>
            <person name="Khan H."/>
            <person name="Chung E.J."/>
            <person name="Chung Y.R."/>
        </authorList>
    </citation>
    <scope>NUCLEOTIDE SEQUENCE [LARGE SCALE GENOMIC DNA]</scope>
    <source>
        <strain evidence="8 9">YC6258</strain>
    </source>
</reference>
<dbReference type="InterPro" id="IPR036884">
    <property type="entry name" value="2Fe-2S-bd_dom_sf"/>
</dbReference>
<dbReference type="GO" id="GO:0004854">
    <property type="term" value="F:xanthine dehydrogenase activity"/>
    <property type="evidence" value="ECO:0007669"/>
    <property type="project" value="InterPro"/>
</dbReference>
<evidence type="ECO:0000256" key="2">
    <source>
        <dbReference type="ARBA" id="ARBA00022723"/>
    </source>
</evidence>
<evidence type="ECO:0000256" key="5">
    <source>
        <dbReference type="ARBA" id="ARBA00023004"/>
    </source>
</evidence>
<dbReference type="InterPro" id="IPR012175">
    <property type="entry name" value="Xanth_DH_ssu_bac"/>
</dbReference>
<dbReference type="AlphaFoldDB" id="A0A0C5VPF1"/>
<dbReference type="Pfam" id="PF03450">
    <property type="entry name" value="CO_deh_flav_C"/>
    <property type="match status" value="1"/>
</dbReference>
<protein>
    <submittedName>
        <fullName evidence="8">Xanthine dehydrogenase, iron-sulfur cluster and FAD-binding subunit A</fullName>
    </submittedName>
</protein>